<dbReference type="InterPro" id="IPR002355">
    <property type="entry name" value="Cu_oxidase_Cu_BS"/>
</dbReference>
<dbReference type="Proteomes" id="UP001172101">
    <property type="component" value="Unassembled WGS sequence"/>
</dbReference>
<dbReference type="InterPro" id="IPR008972">
    <property type="entry name" value="Cupredoxin"/>
</dbReference>
<dbReference type="PANTHER" id="PTHR11709:SF394">
    <property type="entry name" value="FI03373P-RELATED"/>
    <property type="match status" value="1"/>
</dbReference>
<sequence length="639" mass="69878">MRAGTLSTFLLGTWLPAAVFAELAVHDDSFTPDHVLRVTQAQVPTGCESRQDIVVNGTSPGPAIHLLPGSTSWIRVYNDMGDQNLTMHWHGLAQRMAPFSDGTPQAAQWPIPPGHFFDYEIFTEVGDAGSYYYHSHVGMQAMSCTGPLIVDDCGGSPYHYDDERIFFFEDSFLKTDQQMVDGLTSTPLVPTGETHGILLNGKGVAVGQTATTGPPGGDRGFFGGGYSSPPGNAPGFRIGRRDTSTVDQVGGSDACTLPVIDVDPGKTYRFRFVGATGLSHLSVALQDHTNLTIVQVDGGEYNAPVSTDHIQLGTGQRFDVMFKTKTMEDLAADGNKTTFFIQFQTLDRPTNYVGYGVLRYSTSSPVPVSPSDQLIATPTDISGWMEYTFQPLYPDRNQAPTAAEVTRRITIDAEMKIDDASGRMVWELAHLSWTEYTYQSPMLVDIYQRGQEALPDYDAAMKNYGWDPKTLSFPAKIGEVLEIVFQNTGAQAGPIGSVETHPFHAHGNHYYDIGSGEGQYDADANNAKLSSLGYTPVLRDTTMLYRYADTVNPGAVAGWRAWRIRIKDAGVWMIHCHILAHMMMGMQSVWAVGDAADIQKIPTELSAGYFTYGGNVYGNTTYHPSVYQYFNGTNKCGPA</sequence>
<dbReference type="Pfam" id="PF07732">
    <property type="entry name" value="Cu-oxidase_3"/>
    <property type="match status" value="1"/>
</dbReference>
<dbReference type="AlphaFoldDB" id="A0AA40DN47"/>
<dbReference type="InterPro" id="IPR011707">
    <property type="entry name" value="Cu-oxidase-like_N"/>
</dbReference>
<dbReference type="PROSITE" id="PS00079">
    <property type="entry name" value="MULTICOPPER_OXIDASE1"/>
    <property type="match status" value="1"/>
</dbReference>
<evidence type="ECO:0000256" key="4">
    <source>
        <dbReference type="ARBA" id="ARBA00023008"/>
    </source>
</evidence>
<dbReference type="InterPro" id="IPR001117">
    <property type="entry name" value="Cu-oxidase_2nd"/>
</dbReference>
<name>A0AA40DN47_9PEZI</name>
<organism evidence="9 10">
    <name type="scientific">Lasiosphaeria miniovina</name>
    <dbReference type="NCBI Taxonomy" id="1954250"/>
    <lineage>
        <taxon>Eukaryota</taxon>
        <taxon>Fungi</taxon>
        <taxon>Dikarya</taxon>
        <taxon>Ascomycota</taxon>
        <taxon>Pezizomycotina</taxon>
        <taxon>Sordariomycetes</taxon>
        <taxon>Sordariomycetidae</taxon>
        <taxon>Sordariales</taxon>
        <taxon>Lasiosphaeriaceae</taxon>
        <taxon>Lasiosphaeria</taxon>
    </lineage>
</organism>
<comment type="caution">
    <text evidence="9">The sequence shown here is derived from an EMBL/GenBank/DDBJ whole genome shotgun (WGS) entry which is preliminary data.</text>
</comment>
<evidence type="ECO:0000256" key="2">
    <source>
        <dbReference type="ARBA" id="ARBA00022723"/>
    </source>
</evidence>
<dbReference type="InterPro" id="IPR033138">
    <property type="entry name" value="Cu_oxidase_CS"/>
</dbReference>
<feature type="signal peptide" evidence="5">
    <location>
        <begin position="1"/>
        <end position="21"/>
    </location>
</feature>
<reference evidence="9" key="1">
    <citation type="submission" date="2023-06" db="EMBL/GenBank/DDBJ databases">
        <title>Genome-scale phylogeny and comparative genomics of the fungal order Sordariales.</title>
        <authorList>
            <consortium name="Lawrence Berkeley National Laboratory"/>
            <person name="Hensen N."/>
            <person name="Bonometti L."/>
            <person name="Westerberg I."/>
            <person name="Brannstrom I.O."/>
            <person name="Guillou S."/>
            <person name="Cros-Aarteil S."/>
            <person name="Calhoun S."/>
            <person name="Haridas S."/>
            <person name="Kuo A."/>
            <person name="Mondo S."/>
            <person name="Pangilinan J."/>
            <person name="Riley R."/>
            <person name="LaButti K."/>
            <person name="Andreopoulos B."/>
            <person name="Lipzen A."/>
            <person name="Chen C."/>
            <person name="Yanf M."/>
            <person name="Daum C."/>
            <person name="Ng V."/>
            <person name="Clum A."/>
            <person name="Steindorff A."/>
            <person name="Ohm R."/>
            <person name="Martin F."/>
            <person name="Silar P."/>
            <person name="Natvig D."/>
            <person name="Lalanne C."/>
            <person name="Gautier V."/>
            <person name="Ament-velasquez S.L."/>
            <person name="Kruys A."/>
            <person name="Hutchinson M.I."/>
            <person name="Powell A.J."/>
            <person name="Barry K."/>
            <person name="Miller A.N."/>
            <person name="Grigoriev I.V."/>
            <person name="Debuchy R."/>
            <person name="Gladieux P."/>
            <person name="Thoren M.H."/>
            <person name="Johannesson H."/>
        </authorList>
    </citation>
    <scope>NUCLEOTIDE SEQUENCE</scope>
    <source>
        <strain evidence="9">SMH2392-1A</strain>
    </source>
</reference>
<dbReference type="InterPro" id="IPR045087">
    <property type="entry name" value="Cu-oxidase_fam"/>
</dbReference>
<feature type="domain" description="Plastocyanin-like" evidence="7">
    <location>
        <begin position="457"/>
        <end position="593"/>
    </location>
</feature>
<dbReference type="Gene3D" id="2.60.40.420">
    <property type="entry name" value="Cupredoxins - blue copper proteins"/>
    <property type="match status" value="3"/>
</dbReference>
<evidence type="ECO:0000313" key="10">
    <source>
        <dbReference type="Proteomes" id="UP001172101"/>
    </source>
</evidence>
<dbReference type="InterPro" id="IPR011706">
    <property type="entry name" value="Cu-oxidase_C"/>
</dbReference>
<dbReference type="PANTHER" id="PTHR11709">
    <property type="entry name" value="MULTI-COPPER OXIDASE"/>
    <property type="match status" value="1"/>
</dbReference>
<evidence type="ECO:0000256" key="5">
    <source>
        <dbReference type="SAM" id="SignalP"/>
    </source>
</evidence>
<dbReference type="Pfam" id="PF07731">
    <property type="entry name" value="Cu-oxidase_2"/>
    <property type="match status" value="1"/>
</dbReference>
<dbReference type="GO" id="GO:0005507">
    <property type="term" value="F:copper ion binding"/>
    <property type="evidence" value="ECO:0007669"/>
    <property type="project" value="InterPro"/>
</dbReference>
<feature type="domain" description="Plastocyanin-like" evidence="6">
    <location>
        <begin position="174"/>
        <end position="362"/>
    </location>
</feature>
<dbReference type="RefSeq" id="XP_060292584.1">
    <property type="nucleotide sequence ID" value="XM_060444168.1"/>
</dbReference>
<dbReference type="EMBL" id="JAUIRO010000006">
    <property type="protein sequence ID" value="KAK0709280.1"/>
    <property type="molecule type" value="Genomic_DNA"/>
</dbReference>
<keyword evidence="4" id="KW-0186">Copper</keyword>
<comment type="similarity">
    <text evidence="1">Belongs to the multicopper oxidase family.</text>
</comment>
<keyword evidence="2" id="KW-0479">Metal-binding</keyword>
<keyword evidence="5" id="KW-0732">Signal</keyword>
<evidence type="ECO:0000256" key="1">
    <source>
        <dbReference type="ARBA" id="ARBA00010609"/>
    </source>
</evidence>
<evidence type="ECO:0000313" key="9">
    <source>
        <dbReference type="EMBL" id="KAK0709280.1"/>
    </source>
</evidence>
<dbReference type="NCBIfam" id="TIGR03390">
    <property type="entry name" value="ascorbOXfungal"/>
    <property type="match status" value="1"/>
</dbReference>
<proteinExistence type="inferred from homology"/>
<dbReference type="Pfam" id="PF00394">
    <property type="entry name" value="Cu-oxidase"/>
    <property type="match status" value="1"/>
</dbReference>
<evidence type="ECO:0000259" key="8">
    <source>
        <dbReference type="Pfam" id="PF07732"/>
    </source>
</evidence>
<dbReference type="PROSITE" id="PS00080">
    <property type="entry name" value="MULTICOPPER_OXIDASE2"/>
    <property type="match status" value="1"/>
</dbReference>
<feature type="chain" id="PRO_5041356361" evidence="5">
    <location>
        <begin position="22"/>
        <end position="639"/>
    </location>
</feature>
<dbReference type="GeneID" id="85327438"/>
<dbReference type="GO" id="GO:0016491">
    <property type="term" value="F:oxidoreductase activity"/>
    <property type="evidence" value="ECO:0007669"/>
    <property type="project" value="UniProtKB-KW"/>
</dbReference>
<dbReference type="SUPFAM" id="SSF49503">
    <property type="entry name" value="Cupredoxins"/>
    <property type="match status" value="3"/>
</dbReference>
<evidence type="ECO:0000256" key="3">
    <source>
        <dbReference type="ARBA" id="ARBA00023002"/>
    </source>
</evidence>
<keyword evidence="10" id="KW-1185">Reference proteome</keyword>
<evidence type="ECO:0000259" key="7">
    <source>
        <dbReference type="Pfam" id="PF07731"/>
    </source>
</evidence>
<keyword evidence="3" id="KW-0560">Oxidoreductase</keyword>
<gene>
    <name evidence="9" type="ORF">B0T26DRAFT_742806</name>
</gene>
<protein>
    <submittedName>
        <fullName evidence="9">Laccase-like protein</fullName>
    </submittedName>
</protein>
<evidence type="ECO:0000259" key="6">
    <source>
        <dbReference type="Pfam" id="PF00394"/>
    </source>
</evidence>
<feature type="domain" description="Plastocyanin-like" evidence="8">
    <location>
        <begin position="38"/>
        <end position="152"/>
    </location>
</feature>
<dbReference type="InterPro" id="IPR017762">
    <property type="entry name" value="Multicopper_oxidase_fun"/>
</dbReference>
<accession>A0AA40DN47</accession>